<organism evidence="3 4">
    <name type="scientific">Cephus cinctus</name>
    <name type="common">Wheat stem sawfly</name>
    <dbReference type="NCBI Taxonomy" id="211228"/>
    <lineage>
        <taxon>Eukaryota</taxon>
        <taxon>Metazoa</taxon>
        <taxon>Ecdysozoa</taxon>
        <taxon>Arthropoda</taxon>
        <taxon>Hexapoda</taxon>
        <taxon>Insecta</taxon>
        <taxon>Pterygota</taxon>
        <taxon>Neoptera</taxon>
        <taxon>Endopterygota</taxon>
        <taxon>Hymenoptera</taxon>
        <taxon>Cephoidea</taxon>
        <taxon>Cephidae</taxon>
        <taxon>Cephus</taxon>
    </lineage>
</organism>
<dbReference type="Gene3D" id="3.80.10.10">
    <property type="entry name" value="Ribonuclease Inhibitor"/>
    <property type="match status" value="1"/>
</dbReference>
<dbReference type="PANTHER" id="PTHR22708:SF0">
    <property type="entry name" value="LEUCINE-RICH REPEAT-CONTAINING PROTEIN 56"/>
    <property type="match status" value="1"/>
</dbReference>
<protein>
    <submittedName>
        <fullName evidence="4">Leucine-rich repeat-containing protein 56</fullName>
    </submittedName>
</protein>
<dbReference type="InterPro" id="IPR025875">
    <property type="entry name" value="Leu-rich_rpt_4"/>
</dbReference>
<dbReference type="Pfam" id="PF12799">
    <property type="entry name" value="LRR_4"/>
    <property type="match status" value="1"/>
</dbReference>
<dbReference type="SUPFAM" id="SSF52058">
    <property type="entry name" value="L domain-like"/>
    <property type="match status" value="1"/>
</dbReference>
<keyword evidence="3" id="KW-1185">Reference proteome</keyword>
<evidence type="ECO:0000256" key="1">
    <source>
        <dbReference type="ARBA" id="ARBA00022614"/>
    </source>
</evidence>
<evidence type="ECO:0000256" key="2">
    <source>
        <dbReference type="ARBA" id="ARBA00022737"/>
    </source>
</evidence>
<sequence>MGDYQYKEEDESIINNMTDMDLEFLQFNELTTDLRNLLHEVTSESDSEKITEVKLRVVTKSAGLHRLSYYTPILKNLILDGSCVESLRDLGSSLHILETLSVTKCNLKNLDGILGFRNLQCLLARDNFITDPSPCSGIENLKKLDLGNNGIEDIRNFLFLRACTKLEDLFLEGNNLLDYKELIKVFLPQVQILDGQQFTDSVRNNWSLEGNQLTSNLCTFTQEVPKDSSINFQEVSGKEDLDGVQEKKLGFGKVICGNLATSLRSKSREQILEGKANK</sequence>
<evidence type="ECO:0000313" key="3">
    <source>
        <dbReference type="Proteomes" id="UP000694920"/>
    </source>
</evidence>
<dbReference type="RefSeq" id="XP_024937504.1">
    <property type="nucleotide sequence ID" value="XM_025081736.1"/>
</dbReference>
<dbReference type="InterPro" id="IPR032675">
    <property type="entry name" value="LRR_dom_sf"/>
</dbReference>
<dbReference type="InterPro" id="IPR001611">
    <property type="entry name" value="Leu-rich_rpt"/>
</dbReference>
<dbReference type="InterPro" id="IPR040091">
    <property type="entry name" value="LRRC56"/>
</dbReference>
<dbReference type="PROSITE" id="PS51450">
    <property type="entry name" value="LRR"/>
    <property type="match status" value="1"/>
</dbReference>
<dbReference type="KEGG" id="ccin:112493882"/>
<keyword evidence="2" id="KW-0677">Repeat</keyword>
<accession>A0AAJ7VY53</accession>
<gene>
    <name evidence="4" type="primary">LOC112493882</name>
</gene>
<dbReference type="Proteomes" id="UP000694920">
    <property type="component" value="Unplaced"/>
</dbReference>
<dbReference type="AlphaFoldDB" id="A0AAJ7VY53"/>
<reference evidence="4" key="1">
    <citation type="submission" date="2025-08" db="UniProtKB">
        <authorList>
            <consortium name="RefSeq"/>
        </authorList>
    </citation>
    <scope>IDENTIFICATION</scope>
</reference>
<keyword evidence="1" id="KW-0433">Leucine-rich repeat</keyword>
<proteinExistence type="predicted"/>
<dbReference type="PANTHER" id="PTHR22708">
    <property type="entry name" value="LEUCINE-RICH REPEAT-CONTAINING PROTEIN 56"/>
    <property type="match status" value="1"/>
</dbReference>
<name>A0AAJ7VY53_CEPCN</name>
<dbReference type="GeneID" id="112493882"/>
<evidence type="ECO:0000313" key="4">
    <source>
        <dbReference type="RefSeq" id="XP_024937504.1"/>
    </source>
</evidence>